<keyword evidence="6 10" id="KW-0521">NADP</keyword>
<protein>
    <recommendedName>
        <fullName evidence="4 10">2-dehydropantoate 2-reductase</fullName>
        <ecNumber evidence="3 10">1.1.1.169</ecNumber>
    </recommendedName>
    <alternativeName>
        <fullName evidence="8 10">Ketopantoate reductase</fullName>
    </alternativeName>
</protein>
<accession>A0A0B8ZC19</accession>
<dbReference type="Pfam" id="PF02558">
    <property type="entry name" value="ApbA"/>
    <property type="match status" value="1"/>
</dbReference>
<dbReference type="EC" id="1.1.1.169" evidence="3 10"/>
<comment type="catalytic activity">
    <reaction evidence="9 10">
        <text>(R)-pantoate + NADP(+) = 2-dehydropantoate + NADPH + H(+)</text>
        <dbReference type="Rhea" id="RHEA:16233"/>
        <dbReference type="ChEBI" id="CHEBI:11561"/>
        <dbReference type="ChEBI" id="CHEBI:15378"/>
        <dbReference type="ChEBI" id="CHEBI:15980"/>
        <dbReference type="ChEBI" id="CHEBI:57783"/>
        <dbReference type="ChEBI" id="CHEBI:58349"/>
        <dbReference type="EC" id="1.1.1.169"/>
    </reaction>
</comment>
<sequence length="310" mass="31940">MSRLAIVGAGAIGSFLGARLHEAGHEVLLIARGTRLEALGGAGVLLSEGGTERQVRVPVSAACDPAVPPDHVILATKTFQLESALALLEPLRENRFTLLTVQNGVEAPGIAQAALPRAVVLGARMHGFFELDGGIVRHTGVPATLLAGPVADRTTDPAAEQAAASLAAHLDGAGVPTTLVDDMRPALWDKFLMAATIGGVAPAFGLKVGQVLGHPQASAMLRVAMEEVAGIAAALGIALPPGCIAEKLDFIDRFPPDVTSSLQRDLEAARPSEYAQLTGAIPRFGQRAGLPTPATDAIIAMLHARGLMLS</sequence>
<evidence type="ECO:0000256" key="6">
    <source>
        <dbReference type="ARBA" id="ARBA00022857"/>
    </source>
</evidence>
<dbReference type="AlphaFoldDB" id="A0A0B8ZC19"/>
<dbReference type="InterPro" id="IPR036291">
    <property type="entry name" value="NAD(P)-bd_dom_sf"/>
</dbReference>
<dbReference type="GO" id="GO:0015940">
    <property type="term" value="P:pantothenate biosynthetic process"/>
    <property type="evidence" value="ECO:0007669"/>
    <property type="project" value="UniProtKB-UniPathway"/>
</dbReference>
<evidence type="ECO:0000313" key="13">
    <source>
        <dbReference type="EMBL" id="KHS43782.1"/>
    </source>
</evidence>
<evidence type="ECO:0000256" key="9">
    <source>
        <dbReference type="ARBA" id="ARBA00048793"/>
    </source>
</evidence>
<dbReference type="SUPFAM" id="SSF48179">
    <property type="entry name" value="6-phosphogluconate dehydrogenase C-terminal domain-like"/>
    <property type="match status" value="1"/>
</dbReference>
<dbReference type="PATRIC" id="fig|48936.3.peg.3633"/>
<dbReference type="InterPro" id="IPR003710">
    <property type="entry name" value="ApbA"/>
</dbReference>
<keyword evidence="14" id="KW-1185">Reference proteome</keyword>
<dbReference type="PANTHER" id="PTHR21708:SF26">
    <property type="entry name" value="2-DEHYDROPANTOATE 2-REDUCTASE"/>
    <property type="match status" value="1"/>
</dbReference>
<dbReference type="NCBIfam" id="TIGR00745">
    <property type="entry name" value="apbA_panE"/>
    <property type="match status" value="1"/>
</dbReference>
<gene>
    <name evidence="13" type="ORF">NJ75_03601</name>
</gene>
<keyword evidence="7 10" id="KW-0560">Oxidoreductase</keyword>
<dbReference type="GO" id="GO:0005737">
    <property type="term" value="C:cytoplasm"/>
    <property type="evidence" value="ECO:0007669"/>
    <property type="project" value="TreeGrafter"/>
</dbReference>
<feature type="domain" description="Ketopantoate reductase N-terminal" evidence="11">
    <location>
        <begin position="5"/>
        <end position="149"/>
    </location>
</feature>
<evidence type="ECO:0000313" key="14">
    <source>
        <dbReference type="Proteomes" id="UP000031338"/>
    </source>
</evidence>
<dbReference type="EMBL" id="JRVC01000021">
    <property type="protein sequence ID" value="KHS43782.1"/>
    <property type="molecule type" value="Genomic_DNA"/>
</dbReference>
<dbReference type="Proteomes" id="UP000031338">
    <property type="component" value="Unassembled WGS sequence"/>
</dbReference>
<dbReference type="PANTHER" id="PTHR21708">
    <property type="entry name" value="PROBABLE 2-DEHYDROPANTOATE 2-REDUCTASE"/>
    <property type="match status" value="1"/>
</dbReference>
<evidence type="ECO:0000256" key="4">
    <source>
        <dbReference type="ARBA" id="ARBA00019465"/>
    </source>
</evidence>
<evidence type="ECO:0000256" key="10">
    <source>
        <dbReference type="RuleBase" id="RU362068"/>
    </source>
</evidence>
<name>A0A0B8ZC19_9SPHN</name>
<dbReference type="InterPro" id="IPR013328">
    <property type="entry name" value="6PGD_dom2"/>
</dbReference>
<dbReference type="InterPro" id="IPR013332">
    <property type="entry name" value="KPR_N"/>
</dbReference>
<dbReference type="Gene3D" id="3.40.50.720">
    <property type="entry name" value="NAD(P)-binding Rossmann-like Domain"/>
    <property type="match status" value="1"/>
</dbReference>
<keyword evidence="5 10" id="KW-0566">Pantothenate biosynthesis</keyword>
<comment type="pathway">
    <text evidence="1 10">Cofactor biosynthesis; (R)-pantothenate biosynthesis; (R)-pantoate from 3-methyl-2-oxobutanoate: step 2/2.</text>
</comment>
<evidence type="ECO:0000259" key="11">
    <source>
        <dbReference type="Pfam" id="PF02558"/>
    </source>
</evidence>
<dbReference type="InterPro" id="IPR013752">
    <property type="entry name" value="KPA_reductase"/>
</dbReference>
<dbReference type="Pfam" id="PF08546">
    <property type="entry name" value="ApbA_C"/>
    <property type="match status" value="1"/>
</dbReference>
<dbReference type="UniPathway" id="UPA00028">
    <property type="reaction ID" value="UER00004"/>
</dbReference>
<dbReference type="GO" id="GO:0008677">
    <property type="term" value="F:2-dehydropantoate 2-reductase activity"/>
    <property type="evidence" value="ECO:0007669"/>
    <property type="project" value="UniProtKB-EC"/>
</dbReference>
<reference evidence="13 14" key="1">
    <citation type="submission" date="2014-10" db="EMBL/GenBank/DDBJ databases">
        <title>Draft genome sequence of Novosphingobium subterraneum DSM 12447.</title>
        <authorList>
            <person name="Gan H.M."/>
            <person name="Gan H.Y."/>
            <person name="Savka M.A."/>
        </authorList>
    </citation>
    <scope>NUCLEOTIDE SEQUENCE [LARGE SCALE GENOMIC DNA]</scope>
    <source>
        <strain evidence="13 14">DSM 12447</strain>
    </source>
</reference>
<feature type="domain" description="Ketopantoate reductase C-terminal" evidence="12">
    <location>
        <begin position="182"/>
        <end position="304"/>
    </location>
</feature>
<evidence type="ECO:0000256" key="1">
    <source>
        <dbReference type="ARBA" id="ARBA00004994"/>
    </source>
</evidence>
<comment type="similarity">
    <text evidence="2 10">Belongs to the ketopantoate reductase family.</text>
</comment>
<proteinExistence type="inferred from homology"/>
<evidence type="ECO:0000256" key="7">
    <source>
        <dbReference type="ARBA" id="ARBA00023002"/>
    </source>
</evidence>
<evidence type="ECO:0000256" key="8">
    <source>
        <dbReference type="ARBA" id="ARBA00032024"/>
    </source>
</evidence>
<evidence type="ECO:0000256" key="2">
    <source>
        <dbReference type="ARBA" id="ARBA00007870"/>
    </source>
</evidence>
<comment type="function">
    <text evidence="10">Catalyzes the NADPH-dependent reduction of ketopantoate into pantoic acid.</text>
</comment>
<comment type="caution">
    <text evidence="13">The sequence shown here is derived from an EMBL/GenBank/DDBJ whole genome shotgun (WGS) entry which is preliminary data.</text>
</comment>
<evidence type="ECO:0000256" key="3">
    <source>
        <dbReference type="ARBA" id="ARBA00013014"/>
    </source>
</evidence>
<dbReference type="InterPro" id="IPR051402">
    <property type="entry name" value="KPR-Related"/>
</dbReference>
<dbReference type="RefSeq" id="WP_039336928.1">
    <property type="nucleotide sequence ID" value="NZ_JBNNWK010000013.1"/>
</dbReference>
<evidence type="ECO:0000259" key="12">
    <source>
        <dbReference type="Pfam" id="PF08546"/>
    </source>
</evidence>
<dbReference type="SUPFAM" id="SSF51735">
    <property type="entry name" value="NAD(P)-binding Rossmann-fold domains"/>
    <property type="match status" value="1"/>
</dbReference>
<dbReference type="Gene3D" id="1.10.1040.10">
    <property type="entry name" value="N-(1-d-carboxylethyl)-l-norvaline Dehydrogenase, domain 2"/>
    <property type="match status" value="1"/>
</dbReference>
<dbReference type="InterPro" id="IPR008927">
    <property type="entry name" value="6-PGluconate_DH-like_C_sf"/>
</dbReference>
<evidence type="ECO:0000256" key="5">
    <source>
        <dbReference type="ARBA" id="ARBA00022655"/>
    </source>
</evidence>
<dbReference type="STRING" id="48936.NJ75_03601"/>
<organism evidence="13 14">
    <name type="scientific">Novosphingobium subterraneum</name>
    <dbReference type="NCBI Taxonomy" id="48936"/>
    <lineage>
        <taxon>Bacteria</taxon>
        <taxon>Pseudomonadati</taxon>
        <taxon>Pseudomonadota</taxon>
        <taxon>Alphaproteobacteria</taxon>
        <taxon>Sphingomonadales</taxon>
        <taxon>Sphingomonadaceae</taxon>
        <taxon>Novosphingobium</taxon>
    </lineage>
</organism>